<sequence>MKRLQFMVLTVGGFFLNTAYANHSTTLHSLTDSEMSATTGQALMSLTYISPKDNLNLESQRTGISNPSSGGVGFYKLGLEGTLELNANIKKLQLGCGGINGAGACDIDIDYLSLSGISDTNTGRASSSAKLTNPFTEIAIRNPNSASTREVLGFRVSSEKAEGLLTFGLENGPNKSGINSLSGYMEVAAAGGQVTVNSISGVCHSLSFSASCTRGTGVDITGKATGTLCCDVGIASQKYNLDINIPNKGVLSLPQQAITGKRITSAPLTATAVVNGIQLSGTINPRLTSLGNIELGNKNLVGVLNNLMVDVTIDEDLGYFHKASLNGTPASLSLQAKDIMWPGTKSVAQQGWWLEFSNPIDIGDITPTNAVDIASNTLSATLSEVSKYLDRKPINCGLTVLSCVFSGTIDTGPMSLGADAAVPMALANLELVNQKFAPNCYGTLKFC</sequence>
<organism evidence="2 3">
    <name type="scientific">Acinetobacter beijerinckii ANC 3835</name>
    <dbReference type="NCBI Taxonomy" id="1217649"/>
    <lineage>
        <taxon>Bacteria</taxon>
        <taxon>Pseudomonadati</taxon>
        <taxon>Pseudomonadota</taxon>
        <taxon>Gammaproteobacteria</taxon>
        <taxon>Moraxellales</taxon>
        <taxon>Moraxellaceae</taxon>
        <taxon>Acinetobacter</taxon>
    </lineage>
</organism>
<feature type="chain" id="PRO_5004141838" description="Rhombotarget A" evidence="1">
    <location>
        <begin position="22"/>
        <end position="447"/>
    </location>
</feature>
<keyword evidence="1" id="KW-0732">Signal</keyword>
<dbReference type="HOGENOM" id="CLU_036687_1_0_6"/>
<evidence type="ECO:0008006" key="4">
    <source>
        <dbReference type="Google" id="ProtNLM"/>
    </source>
</evidence>
<proteinExistence type="predicted"/>
<dbReference type="PATRIC" id="fig|1217649.3.peg.3198"/>
<dbReference type="Proteomes" id="UP000018417">
    <property type="component" value="Unassembled WGS sequence"/>
</dbReference>
<dbReference type="AlphaFoldDB" id="N9FC32"/>
<gene>
    <name evidence="2" type="ORF">F934_03285</name>
</gene>
<evidence type="ECO:0000313" key="2">
    <source>
        <dbReference type="EMBL" id="ENW02424.1"/>
    </source>
</evidence>
<dbReference type="EMBL" id="APQK01000019">
    <property type="protein sequence ID" value="ENW02424.1"/>
    <property type="molecule type" value="Genomic_DNA"/>
</dbReference>
<comment type="caution">
    <text evidence="2">The sequence shown here is derived from an EMBL/GenBank/DDBJ whole genome shotgun (WGS) entry which is preliminary data.</text>
</comment>
<accession>N9FC32</accession>
<dbReference type="OrthoDB" id="6073551at2"/>
<evidence type="ECO:0000256" key="1">
    <source>
        <dbReference type="SAM" id="SignalP"/>
    </source>
</evidence>
<dbReference type="RefSeq" id="WP_005056674.1">
    <property type="nucleotide sequence ID" value="NZ_KB849762.1"/>
</dbReference>
<name>N9FC32_9GAMM</name>
<evidence type="ECO:0000313" key="3">
    <source>
        <dbReference type="Proteomes" id="UP000018417"/>
    </source>
</evidence>
<feature type="signal peptide" evidence="1">
    <location>
        <begin position="1"/>
        <end position="21"/>
    </location>
</feature>
<protein>
    <recommendedName>
        <fullName evidence="4">Rhombotarget A</fullName>
    </recommendedName>
</protein>
<reference evidence="2 3" key="1">
    <citation type="submission" date="2013-02" db="EMBL/GenBank/DDBJ databases">
        <title>The Genome Sequence of Acinetobacter beijerinckii ANC 3835.</title>
        <authorList>
            <consortium name="The Broad Institute Genome Sequencing Platform"/>
            <consortium name="The Broad Institute Genome Sequencing Center for Infectious Disease"/>
            <person name="Cerqueira G."/>
            <person name="Feldgarden M."/>
            <person name="Courvalin P."/>
            <person name="Perichon B."/>
            <person name="Grillot-Courvalin C."/>
            <person name="Clermont D."/>
            <person name="Rocha E."/>
            <person name="Yoon E.-J."/>
            <person name="Nemec A."/>
            <person name="Walker B."/>
            <person name="Young S.K."/>
            <person name="Zeng Q."/>
            <person name="Gargeya S."/>
            <person name="Fitzgerald M."/>
            <person name="Haas B."/>
            <person name="Abouelleil A."/>
            <person name="Alvarado L."/>
            <person name="Arachchi H.M."/>
            <person name="Berlin A.M."/>
            <person name="Chapman S.B."/>
            <person name="Dewar J."/>
            <person name="Goldberg J."/>
            <person name="Griggs A."/>
            <person name="Gujja S."/>
            <person name="Hansen M."/>
            <person name="Howarth C."/>
            <person name="Imamovic A."/>
            <person name="Larimer J."/>
            <person name="McCowan C."/>
            <person name="Murphy C."/>
            <person name="Neiman D."/>
            <person name="Pearson M."/>
            <person name="Priest M."/>
            <person name="Roberts A."/>
            <person name="Saif S."/>
            <person name="Shea T."/>
            <person name="Sisk P."/>
            <person name="Sykes S."/>
            <person name="Wortman J."/>
            <person name="Nusbaum C."/>
            <person name="Birren B."/>
        </authorList>
    </citation>
    <scope>NUCLEOTIDE SEQUENCE [LARGE SCALE GENOMIC DNA]</scope>
    <source>
        <strain evidence="2 3">ANC 3835</strain>
    </source>
</reference>